<dbReference type="EMBL" id="JBEYBF010000009">
    <property type="protein sequence ID" value="MEU1953210.1"/>
    <property type="molecule type" value="Genomic_DNA"/>
</dbReference>
<evidence type="ECO:0000313" key="1">
    <source>
        <dbReference type="EMBL" id="MEU1953210.1"/>
    </source>
</evidence>
<keyword evidence="2" id="KW-1185">Reference proteome</keyword>
<gene>
    <name evidence="1" type="ORF">ABZ510_15210</name>
</gene>
<dbReference type="NCBIfam" id="TIGR00026">
    <property type="entry name" value="hi_GC_TIGR00026"/>
    <property type="match status" value="1"/>
</dbReference>
<accession>A0ABV2WQQ7</accession>
<dbReference type="InterPro" id="IPR012349">
    <property type="entry name" value="Split_barrel_FMN-bd"/>
</dbReference>
<dbReference type="Pfam" id="PF04075">
    <property type="entry name" value="F420H2_quin_red"/>
    <property type="match status" value="1"/>
</dbReference>
<name>A0ABV2WQQ7_9NOCA</name>
<dbReference type="InterPro" id="IPR004378">
    <property type="entry name" value="F420H2_quin_Rdtase"/>
</dbReference>
<organism evidence="1 2">
    <name type="scientific">Nocardia rhamnosiphila</name>
    <dbReference type="NCBI Taxonomy" id="426716"/>
    <lineage>
        <taxon>Bacteria</taxon>
        <taxon>Bacillati</taxon>
        <taxon>Actinomycetota</taxon>
        <taxon>Actinomycetes</taxon>
        <taxon>Mycobacteriales</taxon>
        <taxon>Nocardiaceae</taxon>
        <taxon>Nocardia</taxon>
    </lineage>
</organism>
<dbReference type="RefSeq" id="WP_356956590.1">
    <property type="nucleotide sequence ID" value="NZ_JBEYBD010000006.1"/>
</dbReference>
<proteinExistence type="predicted"/>
<comment type="caution">
    <text evidence="1">The sequence shown here is derived from an EMBL/GenBank/DDBJ whole genome shotgun (WGS) entry which is preliminary data.</text>
</comment>
<dbReference type="Proteomes" id="UP001550628">
    <property type="component" value="Unassembled WGS sequence"/>
</dbReference>
<protein>
    <submittedName>
        <fullName evidence="1">Nitroreductase family deazaflavin-dependent oxidoreductase</fullName>
    </submittedName>
</protein>
<dbReference type="Gene3D" id="2.30.110.10">
    <property type="entry name" value="Electron Transport, Fmn-binding Protein, Chain A"/>
    <property type="match status" value="1"/>
</dbReference>
<sequence>MTGTGAALPHYFPKWIDRFGVRFVNPWMRRLAPSLPGYAVIEHTGRKTGTRYETPICVFRSGATVAVVLLHGETNWVKNTVTAGRARLRCRAGALTLRAPRVIPPRTATAEVSRIARLGNRVAGLIVLEID</sequence>
<evidence type="ECO:0000313" key="2">
    <source>
        <dbReference type="Proteomes" id="UP001550628"/>
    </source>
</evidence>
<reference evidence="1 2" key="1">
    <citation type="submission" date="2024-06" db="EMBL/GenBank/DDBJ databases">
        <title>The Natural Products Discovery Center: Release of the First 8490 Sequenced Strains for Exploring Actinobacteria Biosynthetic Diversity.</title>
        <authorList>
            <person name="Kalkreuter E."/>
            <person name="Kautsar S.A."/>
            <person name="Yang D."/>
            <person name="Bader C.D."/>
            <person name="Teijaro C.N."/>
            <person name="Fluegel L."/>
            <person name="Davis C.M."/>
            <person name="Simpson J.R."/>
            <person name="Lauterbach L."/>
            <person name="Steele A.D."/>
            <person name="Gui C."/>
            <person name="Meng S."/>
            <person name="Li G."/>
            <person name="Viehrig K."/>
            <person name="Ye F."/>
            <person name="Su P."/>
            <person name="Kiefer A.F."/>
            <person name="Nichols A."/>
            <person name="Cepeda A.J."/>
            <person name="Yan W."/>
            <person name="Fan B."/>
            <person name="Jiang Y."/>
            <person name="Adhikari A."/>
            <person name="Zheng C.-J."/>
            <person name="Schuster L."/>
            <person name="Cowan T.M."/>
            <person name="Smanski M.J."/>
            <person name="Chevrette M.G."/>
            <person name="De Carvalho L.P.S."/>
            <person name="Shen B."/>
        </authorList>
    </citation>
    <scope>NUCLEOTIDE SEQUENCE [LARGE SCALE GENOMIC DNA]</scope>
    <source>
        <strain evidence="1 2">NPDC019708</strain>
    </source>
</reference>